<feature type="transmembrane region" description="Helical" evidence="1">
    <location>
        <begin position="154"/>
        <end position="173"/>
    </location>
</feature>
<proteinExistence type="predicted"/>
<keyword evidence="1" id="KW-1133">Transmembrane helix</keyword>
<dbReference type="Proteomes" id="UP000192917">
    <property type="component" value="Unassembled WGS sequence"/>
</dbReference>
<keyword evidence="1" id="KW-0472">Membrane</keyword>
<feature type="transmembrane region" description="Helical" evidence="1">
    <location>
        <begin position="46"/>
        <end position="65"/>
    </location>
</feature>
<keyword evidence="1" id="KW-0812">Transmembrane</keyword>
<organism evidence="2 3">
    <name type="scientific">Tistlia consotensis USBA 355</name>
    <dbReference type="NCBI Taxonomy" id="560819"/>
    <lineage>
        <taxon>Bacteria</taxon>
        <taxon>Pseudomonadati</taxon>
        <taxon>Pseudomonadota</taxon>
        <taxon>Alphaproteobacteria</taxon>
        <taxon>Rhodospirillales</taxon>
        <taxon>Rhodovibrionaceae</taxon>
        <taxon>Tistlia</taxon>
    </lineage>
</organism>
<feature type="transmembrane region" description="Helical" evidence="1">
    <location>
        <begin position="273"/>
        <end position="292"/>
    </location>
</feature>
<gene>
    <name evidence="2" type="ORF">SAMN05428998_10629</name>
</gene>
<sequence length="401" mass="43217">MQLALWFAATTVLFPPCVTIAFVAWVAVRERGRTGWRFWMARGARLALLCYVSGAALVLWWAIFGDLAPTGGGPIRELVAFVAKPALYGSGLAALALVLGLLLRSVVMLTRPRRGEIADSGEALAAATRALATSPIARSEAWGLRRGWRRRARAVGRLALLCYAFAFVVHLLILLSHLPQDAACADGWYGSMAPQGMMDLREVVGLPCKLRPLGAAATLLATPLYGVPVLLPAALGFALAFRKLGRVIRQAWQEEAAAGRSGALRMLRSDWRAWAGTAGWLLLAAYLLAFLMNLDVVIWEGIGSHWQKPMSLCLYDVGYKSAGLPDLRPLGWPCVLDVEQVAVWLYLMPLFWTPVVLMAALVLLPVPLLLLWRLLLALRRLLVGGPGGGSPDGAVGQGGAG</sequence>
<name>A0A1Y6BKM1_9PROT</name>
<reference evidence="2 3" key="1">
    <citation type="submission" date="2017-04" db="EMBL/GenBank/DDBJ databases">
        <authorList>
            <person name="Afonso C.L."/>
            <person name="Miller P.J."/>
            <person name="Scott M.A."/>
            <person name="Spackman E."/>
            <person name="Goraichik I."/>
            <person name="Dimitrov K.M."/>
            <person name="Suarez D.L."/>
            <person name="Swayne D.E."/>
        </authorList>
    </citation>
    <scope>NUCLEOTIDE SEQUENCE [LARGE SCALE GENOMIC DNA]</scope>
    <source>
        <strain evidence="2 3">USBA 355</strain>
    </source>
</reference>
<keyword evidence="3" id="KW-1185">Reference proteome</keyword>
<dbReference type="EMBL" id="FWZX01000006">
    <property type="protein sequence ID" value="SMF16144.1"/>
    <property type="molecule type" value="Genomic_DNA"/>
</dbReference>
<evidence type="ECO:0000256" key="1">
    <source>
        <dbReference type="SAM" id="Phobius"/>
    </source>
</evidence>
<protein>
    <submittedName>
        <fullName evidence="2">Uncharacterized protein</fullName>
    </submittedName>
</protein>
<dbReference type="RefSeq" id="WP_143596196.1">
    <property type="nucleotide sequence ID" value="NZ_FWZX01000006.1"/>
</dbReference>
<dbReference type="STRING" id="560819.SAMN05428998_10629"/>
<accession>A0A1Y6BKM1</accession>
<evidence type="ECO:0000313" key="2">
    <source>
        <dbReference type="EMBL" id="SMF16144.1"/>
    </source>
</evidence>
<dbReference type="AlphaFoldDB" id="A0A1Y6BKM1"/>
<feature type="transmembrane region" description="Helical" evidence="1">
    <location>
        <begin position="351"/>
        <end position="372"/>
    </location>
</feature>
<feature type="transmembrane region" description="Helical" evidence="1">
    <location>
        <begin position="85"/>
        <end position="107"/>
    </location>
</feature>
<feature type="transmembrane region" description="Helical" evidence="1">
    <location>
        <begin position="6"/>
        <end position="26"/>
    </location>
</feature>
<feature type="transmembrane region" description="Helical" evidence="1">
    <location>
        <begin position="219"/>
        <end position="241"/>
    </location>
</feature>
<evidence type="ECO:0000313" key="3">
    <source>
        <dbReference type="Proteomes" id="UP000192917"/>
    </source>
</evidence>